<evidence type="ECO:0000313" key="2">
    <source>
        <dbReference type="EMBL" id="KAJ7346109.1"/>
    </source>
</evidence>
<keyword evidence="3" id="KW-1185">Reference proteome</keyword>
<dbReference type="Proteomes" id="UP001218218">
    <property type="component" value="Unassembled WGS sequence"/>
</dbReference>
<gene>
    <name evidence="2" type="ORF">DFH08DRAFT_1081034</name>
</gene>
<dbReference type="SMART" id="SM00028">
    <property type="entry name" value="TPR"/>
    <property type="match status" value="6"/>
</dbReference>
<dbReference type="InterPro" id="IPR011990">
    <property type="entry name" value="TPR-like_helical_dom_sf"/>
</dbReference>
<dbReference type="PANTHER" id="PTHR23082">
    <property type="entry name" value="TRANSCRIPTION INITIATION FACTOR IIIC TFIIIC , POLYPEPTIDE 3-RELATED"/>
    <property type="match status" value="1"/>
</dbReference>
<proteinExistence type="predicted"/>
<comment type="caution">
    <text evidence="2">The sequence shown here is derived from an EMBL/GenBank/DDBJ whole genome shotgun (WGS) entry which is preliminary data.</text>
</comment>
<dbReference type="InterPro" id="IPR039340">
    <property type="entry name" value="Tfc4/TFIIIC-102/Sfc4"/>
</dbReference>
<dbReference type="GO" id="GO:0000127">
    <property type="term" value="C:transcription factor TFIIIC complex"/>
    <property type="evidence" value="ECO:0007669"/>
    <property type="project" value="TreeGrafter"/>
</dbReference>
<accession>A0AAD7EPS4</accession>
<evidence type="ECO:0000256" key="1">
    <source>
        <dbReference type="SAM" id="MobiDB-lite"/>
    </source>
</evidence>
<feature type="compositionally biased region" description="Basic residues" evidence="1">
    <location>
        <begin position="866"/>
        <end position="875"/>
    </location>
</feature>
<name>A0AAD7EPS4_9AGAR</name>
<dbReference type="AlphaFoldDB" id="A0AAD7EPS4"/>
<dbReference type="Gene3D" id="1.25.40.10">
    <property type="entry name" value="Tetratricopeptide repeat domain"/>
    <property type="match status" value="3"/>
</dbReference>
<dbReference type="SUPFAM" id="SSF48452">
    <property type="entry name" value="TPR-like"/>
    <property type="match status" value="3"/>
</dbReference>
<feature type="region of interest" description="Disordered" evidence="1">
    <location>
        <begin position="547"/>
        <end position="585"/>
    </location>
</feature>
<dbReference type="GO" id="GO:0006383">
    <property type="term" value="P:transcription by RNA polymerase III"/>
    <property type="evidence" value="ECO:0007669"/>
    <property type="project" value="InterPro"/>
</dbReference>
<feature type="compositionally biased region" description="Acidic residues" evidence="1">
    <location>
        <begin position="846"/>
        <end position="857"/>
    </location>
</feature>
<dbReference type="PANTHER" id="PTHR23082:SF0">
    <property type="entry name" value="GENERAL TRANSCRIPTION FACTOR 3C POLYPEPTIDE 3"/>
    <property type="match status" value="1"/>
</dbReference>
<feature type="compositionally biased region" description="Acidic residues" evidence="1">
    <location>
        <begin position="26"/>
        <end position="48"/>
    </location>
</feature>
<feature type="region of interest" description="Disordered" evidence="1">
    <location>
        <begin position="24"/>
        <end position="51"/>
    </location>
</feature>
<organism evidence="2 3">
    <name type="scientific">Mycena albidolilacea</name>
    <dbReference type="NCBI Taxonomy" id="1033008"/>
    <lineage>
        <taxon>Eukaryota</taxon>
        <taxon>Fungi</taxon>
        <taxon>Dikarya</taxon>
        <taxon>Basidiomycota</taxon>
        <taxon>Agaricomycotina</taxon>
        <taxon>Agaricomycetes</taxon>
        <taxon>Agaricomycetidae</taxon>
        <taxon>Agaricales</taxon>
        <taxon>Marasmiineae</taxon>
        <taxon>Mycenaceae</taxon>
        <taxon>Mycena</taxon>
    </lineage>
</organism>
<feature type="compositionally biased region" description="Basic residues" evidence="1">
    <location>
        <begin position="573"/>
        <end position="583"/>
    </location>
</feature>
<feature type="compositionally biased region" description="Low complexity" evidence="1">
    <location>
        <begin position="554"/>
        <end position="563"/>
    </location>
</feature>
<evidence type="ECO:0000313" key="3">
    <source>
        <dbReference type="Proteomes" id="UP001218218"/>
    </source>
</evidence>
<dbReference type="InterPro" id="IPR019734">
    <property type="entry name" value="TPR_rpt"/>
</dbReference>
<dbReference type="EMBL" id="JARIHO010000021">
    <property type="protein sequence ID" value="KAJ7346109.1"/>
    <property type="molecule type" value="Genomic_DNA"/>
</dbReference>
<reference evidence="2" key="1">
    <citation type="submission" date="2023-03" db="EMBL/GenBank/DDBJ databases">
        <title>Massive genome expansion in bonnet fungi (Mycena s.s.) driven by repeated elements and novel gene families across ecological guilds.</title>
        <authorList>
            <consortium name="Lawrence Berkeley National Laboratory"/>
            <person name="Harder C.B."/>
            <person name="Miyauchi S."/>
            <person name="Viragh M."/>
            <person name="Kuo A."/>
            <person name="Thoen E."/>
            <person name="Andreopoulos B."/>
            <person name="Lu D."/>
            <person name="Skrede I."/>
            <person name="Drula E."/>
            <person name="Henrissat B."/>
            <person name="Morin E."/>
            <person name="Kohler A."/>
            <person name="Barry K."/>
            <person name="LaButti K."/>
            <person name="Morin E."/>
            <person name="Salamov A."/>
            <person name="Lipzen A."/>
            <person name="Mereny Z."/>
            <person name="Hegedus B."/>
            <person name="Baldrian P."/>
            <person name="Stursova M."/>
            <person name="Weitz H."/>
            <person name="Taylor A."/>
            <person name="Grigoriev I.V."/>
            <person name="Nagy L.G."/>
            <person name="Martin F."/>
            <person name="Kauserud H."/>
        </authorList>
    </citation>
    <scope>NUCLEOTIDE SEQUENCE</scope>
    <source>
        <strain evidence="2">CBHHK002</strain>
    </source>
</reference>
<sequence length="1040" mass="117628">MNPLIKLKLEAVDDDKLLLAAALAEASDDDSSDTDSSESDSDFDESEEDMKPIIAVKVEGESERDGEFERLVQNIRQSSSTGILAKDWDFFIQDNAEYRDDLRRASGIGRKHLKAGAYFSNRCLSLNGLQSNPGSGPVLSFQTKTLIGEGNQAYVDGDLPRAIRTMLEVIRIEPRAAPAWSVLAQCYEDQKELPQALQLRIMGAHLKQDAEEWDRLARQSREMGYPQQALYCWAKGYHIDPSNVAALWDRAMLAKELGDLRTTRTAFLGILERFPHDLNILSELRTVLVDLDDFSTCTVLFQEAFDYFQSTFPSGCGRSATSGADEVPGAGFALLEILVLADLYNTIGEYERAIDVIRKGVRWLQGRAEQDDWDLCSDDREFDCEESYVERAVEEDDVDPGYYELDVNARHRLAIARIRLGELEEGKMHAAIVLSQDILDYAPLFSEIADAYFERELFGEALGIYEILGRNETTSSIYVLLQSAECLQMTGELQDAAEVYEAGKSFRRADPNHNEAKMKLAEIYEILNQPRKALDLVYEVIDSRKRRPKEGKNAATHSAAPAAQSLIQDKPMKRPKTPTKKSANRLSNAELRAMEANKEKEVVDGYRRVKQLWPRMLEGEGEPRQQWMLEAEKLIEAFRETRRLFSTTGTFIGMFPTRRAKHEEGDEDKMVCRLQFDLAHDTTARKTRSGDKYNRLDVFRGVTFDDWLRLFFQYCFILTQSRNFSQANEVLRHLQMSSAYQLPAMQDAIRLALITCASAAGQFPIVIEQSRKLLMAHQFHNDPMRIMMAALGSGLEPTDAFLASTFQKFLHREVKMFDAAVNNPDSLVWSIQCKRFSNKSVGGAEGFEDDGDTDQEEDQKPLTKSVGRKKKHRAPRLPEIATKPNPIVLALYGQVCLVAKSFQSALFYLLMAYDHCPEDPVISLCITIASLGRSAHRQCDNRHHLIAQAMAFLARYREYRAQSGDHELEIEYNLGRTFHHLALYSHAARHYERALAVAANAKNPTDVGCAAEAAFNLSIIYVATGARPLAVELHRRWLSF</sequence>
<protein>
    <submittedName>
        <fullName evidence="2">TPR-like protein</fullName>
    </submittedName>
</protein>
<feature type="region of interest" description="Disordered" evidence="1">
    <location>
        <begin position="844"/>
        <end position="877"/>
    </location>
</feature>